<dbReference type="InterPro" id="IPR003837">
    <property type="entry name" value="GatC"/>
</dbReference>
<proteinExistence type="inferred from homology"/>
<dbReference type="Gene3D" id="1.10.20.60">
    <property type="entry name" value="Glu-tRNAGln amidotransferase C subunit, N-terminal domain"/>
    <property type="match status" value="1"/>
</dbReference>
<dbReference type="Pfam" id="PF02686">
    <property type="entry name" value="GatC"/>
    <property type="match status" value="1"/>
</dbReference>
<organism evidence="6">
    <name type="scientific">Proteinivorax tanatarense</name>
    <dbReference type="NCBI Taxonomy" id="1260629"/>
    <lineage>
        <taxon>Bacteria</taxon>
        <taxon>Bacillati</taxon>
        <taxon>Bacillota</taxon>
        <taxon>Clostridia</taxon>
        <taxon>Eubacteriales</taxon>
        <taxon>Proteinivoracaceae</taxon>
        <taxon>Proteinivorax</taxon>
    </lineage>
</organism>
<comment type="catalytic activity">
    <reaction evidence="4">
        <text>L-aspartyl-tRNA(Asn) + L-glutamine + ATP + H2O = L-asparaginyl-tRNA(Asn) + L-glutamate + ADP + phosphate + 2 H(+)</text>
        <dbReference type="Rhea" id="RHEA:14513"/>
        <dbReference type="Rhea" id="RHEA-COMP:9674"/>
        <dbReference type="Rhea" id="RHEA-COMP:9677"/>
        <dbReference type="ChEBI" id="CHEBI:15377"/>
        <dbReference type="ChEBI" id="CHEBI:15378"/>
        <dbReference type="ChEBI" id="CHEBI:29985"/>
        <dbReference type="ChEBI" id="CHEBI:30616"/>
        <dbReference type="ChEBI" id="CHEBI:43474"/>
        <dbReference type="ChEBI" id="CHEBI:58359"/>
        <dbReference type="ChEBI" id="CHEBI:78515"/>
        <dbReference type="ChEBI" id="CHEBI:78516"/>
        <dbReference type="ChEBI" id="CHEBI:456216"/>
    </reaction>
</comment>
<dbReference type="GO" id="GO:0006450">
    <property type="term" value="P:regulation of translational fidelity"/>
    <property type="evidence" value="ECO:0007669"/>
    <property type="project" value="InterPro"/>
</dbReference>
<comment type="similarity">
    <text evidence="1">Belongs to the GatC family.</text>
</comment>
<dbReference type="InterPro" id="IPR036113">
    <property type="entry name" value="Asp/Glu-ADT_sf_sub_c"/>
</dbReference>
<dbReference type="NCBIfam" id="TIGR00135">
    <property type="entry name" value="gatC"/>
    <property type="match status" value="1"/>
</dbReference>
<comment type="catalytic activity">
    <reaction evidence="5">
        <text>L-glutamyl-tRNA(Gln) + L-glutamine + ATP + H2O = L-glutaminyl-tRNA(Gln) + L-glutamate + ADP + phosphate + H(+)</text>
        <dbReference type="Rhea" id="RHEA:17521"/>
        <dbReference type="Rhea" id="RHEA-COMP:9681"/>
        <dbReference type="Rhea" id="RHEA-COMP:9684"/>
        <dbReference type="ChEBI" id="CHEBI:15377"/>
        <dbReference type="ChEBI" id="CHEBI:15378"/>
        <dbReference type="ChEBI" id="CHEBI:29985"/>
        <dbReference type="ChEBI" id="CHEBI:30616"/>
        <dbReference type="ChEBI" id="CHEBI:43474"/>
        <dbReference type="ChEBI" id="CHEBI:58359"/>
        <dbReference type="ChEBI" id="CHEBI:78520"/>
        <dbReference type="ChEBI" id="CHEBI:78521"/>
        <dbReference type="ChEBI" id="CHEBI:456216"/>
    </reaction>
</comment>
<dbReference type="AlphaFoldDB" id="A0AAU7VRQ0"/>
<name>A0AAU7VRQ0_9FIRM</name>
<comment type="function">
    <text evidence="3">Allows the formation of correctly charged Asn-tRNA(Asn) or Gln-tRNA(Gln) through the transamidation of misacylated Asp-tRNA(Asn) or Glu-tRNA(Gln) in organisms which lack either or both of asparaginyl-tRNA or glutaminyl-tRNA synthetases. The reaction takes place in the presence of glutamine and ATP through an activated phospho-Asp-tRNA(Asn) or phospho-Glu-tRNA(Gln).</text>
</comment>
<evidence type="ECO:0000256" key="4">
    <source>
        <dbReference type="ARBA" id="ARBA00047380"/>
    </source>
</evidence>
<dbReference type="EMBL" id="CP158367">
    <property type="protein sequence ID" value="XBX76367.1"/>
    <property type="molecule type" value="Genomic_DNA"/>
</dbReference>
<reference evidence="6" key="2">
    <citation type="submission" date="2024-06" db="EMBL/GenBank/DDBJ databases">
        <authorList>
            <person name="Petrova K.O."/>
            <person name="Toshchakov S.V."/>
            <person name="Boltjanskaja Y.V."/>
            <person name="Kevbrin V."/>
        </authorList>
    </citation>
    <scope>NUCLEOTIDE SEQUENCE</scope>
    <source>
        <strain evidence="6">Z-910T</strain>
    </source>
</reference>
<dbReference type="SUPFAM" id="SSF141000">
    <property type="entry name" value="Glu-tRNAGln amidotransferase C subunit"/>
    <property type="match status" value="1"/>
</dbReference>
<evidence type="ECO:0000256" key="3">
    <source>
        <dbReference type="ARBA" id="ARBA00024799"/>
    </source>
</evidence>
<sequence>MSKEELKELARISMLEIRPEEMNEYIKELDQVLSYADNLKKLDLEDVQPTERGCGHCTMRHDKVEPNKGENLFKNNITSIEHGFVKVEQVNDRGKKGGAD</sequence>
<evidence type="ECO:0000313" key="6">
    <source>
        <dbReference type="EMBL" id="XBX76367.1"/>
    </source>
</evidence>
<gene>
    <name evidence="6" type="primary">gatC</name>
    <name evidence="6" type="ORF">PRVXT_000752</name>
</gene>
<dbReference type="GO" id="GO:0070681">
    <property type="term" value="P:glutaminyl-tRNAGln biosynthesis via transamidation"/>
    <property type="evidence" value="ECO:0007669"/>
    <property type="project" value="TreeGrafter"/>
</dbReference>
<evidence type="ECO:0000256" key="1">
    <source>
        <dbReference type="ARBA" id="ARBA00010757"/>
    </source>
</evidence>
<evidence type="ECO:0000256" key="2">
    <source>
        <dbReference type="ARBA" id="ARBA00011123"/>
    </source>
</evidence>
<reference evidence="6" key="1">
    <citation type="journal article" date="2013" name="Extremophiles">
        <title>Proteinivorax tanatarense gen. nov., sp. nov., an anaerobic, haloalkaliphilic, proteolytic bacterium isolated from a decaying algal bloom, and proposal of Proteinivoraceae fam. nov.</title>
        <authorList>
            <person name="Kevbrin V."/>
            <person name="Boltyanskaya Y."/>
            <person name="Zhilina T."/>
            <person name="Kolganova T."/>
            <person name="Lavrentjeva E."/>
            <person name="Kuznetsov B."/>
        </authorList>
    </citation>
    <scope>NUCLEOTIDE SEQUENCE</scope>
    <source>
        <strain evidence="6">Z-910T</strain>
    </source>
</reference>
<dbReference type="RefSeq" id="WP_350345103.1">
    <property type="nucleotide sequence ID" value="NZ_CP158367.1"/>
</dbReference>
<comment type="subunit">
    <text evidence="2">Heterotrimer of A, B and C subunits.</text>
</comment>
<evidence type="ECO:0000256" key="5">
    <source>
        <dbReference type="ARBA" id="ARBA00047913"/>
    </source>
</evidence>
<dbReference type="PANTHER" id="PTHR15004">
    <property type="entry name" value="GLUTAMYL-TRNA(GLN) AMIDOTRANSFERASE SUBUNIT C, MITOCHONDRIAL"/>
    <property type="match status" value="1"/>
</dbReference>
<accession>A0AAU7VRQ0</accession>
<dbReference type="PANTHER" id="PTHR15004:SF0">
    <property type="entry name" value="GLUTAMYL-TRNA(GLN) AMIDOTRANSFERASE SUBUNIT C, MITOCHONDRIAL"/>
    <property type="match status" value="1"/>
</dbReference>
<protein>
    <submittedName>
        <fullName evidence="6">Asp-tRNA(Asn)/Glu-tRNA(Gln) amidotransferase subunit GatC</fullName>
    </submittedName>
</protein>